<sequence>MGGRSSAAAAAASAVGTASESVTGTGSSGTGSSADAGGPGYTWFTSSQKLTETPVFRGGACSSSGGANDASPSIFVGDAFRLPSVLVSVGFRRLPASSTGKDAESFRFAGSLRGSYGEGTGAGSFAS</sequence>
<reference evidence="2" key="1">
    <citation type="submission" date="2019-12" db="EMBL/GenBank/DDBJ databases">
        <title>An insight into the sialome of adult female Ixodes ricinus ticks feeding for 6 days.</title>
        <authorList>
            <person name="Perner J."/>
            <person name="Ribeiro J.M.C."/>
        </authorList>
    </citation>
    <scope>NUCLEOTIDE SEQUENCE</scope>
    <source>
        <strain evidence="2">Semi-engorged</strain>
        <tissue evidence="2">Salivary glands</tissue>
    </source>
</reference>
<name>A0A6B0UQY2_IXORI</name>
<protein>
    <submittedName>
        <fullName evidence="2">Putative secreted protein</fullName>
    </submittedName>
</protein>
<organism evidence="2">
    <name type="scientific">Ixodes ricinus</name>
    <name type="common">Common tick</name>
    <name type="synonym">Acarus ricinus</name>
    <dbReference type="NCBI Taxonomy" id="34613"/>
    <lineage>
        <taxon>Eukaryota</taxon>
        <taxon>Metazoa</taxon>
        <taxon>Ecdysozoa</taxon>
        <taxon>Arthropoda</taxon>
        <taxon>Chelicerata</taxon>
        <taxon>Arachnida</taxon>
        <taxon>Acari</taxon>
        <taxon>Parasitiformes</taxon>
        <taxon>Ixodida</taxon>
        <taxon>Ixodoidea</taxon>
        <taxon>Ixodidae</taxon>
        <taxon>Ixodinae</taxon>
        <taxon>Ixodes</taxon>
    </lineage>
</organism>
<dbReference type="AlphaFoldDB" id="A0A6B0UQY2"/>
<proteinExistence type="predicted"/>
<evidence type="ECO:0000256" key="1">
    <source>
        <dbReference type="SAM" id="MobiDB-lite"/>
    </source>
</evidence>
<dbReference type="EMBL" id="GIFC01009831">
    <property type="protein sequence ID" value="MXU91914.1"/>
    <property type="molecule type" value="Transcribed_RNA"/>
</dbReference>
<evidence type="ECO:0000313" key="2">
    <source>
        <dbReference type="EMBL" id="MXU91914.1"/>
    </source>
</evidence>
<feature type="region of interest" description="Disordered" evidence="1">
    <location>
        <begin position="14"/>
        <end position="38"/>
    </location>
</feature>
<accession>A0A6B0UQY2</accession>
<feature type="compositionally biased region" description="Low complexity" evidence="1">
    <location>
        <begin position="14"/>
        <end position="36"/>
    </location>
</feature>